<dbReference type="AlphaFoldDB" id="A0A6C0P3L1"/>
<accession>A0A6C0P3L1</accession>
<dbReference type="Proteomes" id="UP000479114">
    <property type="component" value="Chromosome"/>
</dbReference>
<evidence type="ECO:0000313" key="1">
    <source>
        <dbReference type="EMBL" id="QHW32856.1"/>
    </source>
</evidence>
<organism evidence="1 2">
    <name type="scientific">Paenibacillus rhizovicinus</name>
    <dbReference type="NCBI Taxonomy" id="2704463"/>
    <lineage>
        <taxon>Bacteria</taxon>
        <taxon>Bacillati</taxon>
        <taxon>Bacillota</taxon>
        <taxon>Bacilli</taxon>
        <taxon>Bacillales</taxon>
        <taxon>Paenibacillaceae</taxon>
        <taxon>Paenibacillus</taxon>
    </lineage>
</organism>
<gene>
    <name evidence="1" type="ORF">GZH47_19930</name>
</gene>
<keyword evidence="2" id="KW-1185">Reference proteome</keyword>
<dbReference type="KEGG" id="prz:GZH47_19930"/>
<name>A0A6C0P3L1_9BACL</name>
<evidence type="ECO:0000313" key="2">
    <source>
        <dbReference type="Proteomes" id="UP000479114"/>
    </source>
</evidence>
<proteinExistence type="predicted"/>
<dbReference type="RefSeq" id="WP_162642697.1">
    <property type="nucleotide sequence ID" value="NZ_CP048286.1"/>
</dbReference>
<sequence length="166" mass="17758">MLSQKRFSLVVAVAFAAVCLGICCTGIVSAQHAKPTLEERTGRPLAEVLSHPAESAAGIVSEYMKGFEALGDSEGAPLTGFRITGVDTTDPQNLTVTVIPSYEVSETKSEAYPATEYHVVPVDGNYQVQKRLCVYDMDPQSAGYRTVNCHLAWTEGKDGSVSVTTP</sequence>
<protein>
    <submittedName>
        <fullName evidence="1">Uncharacterized protein</fullName>
    </submittedName>
</protein>
<reference evidence="1 2" key="1">
    <citation type="submission" date="2020-02" db="EMBL/GenBank/DDBJ databases">
        <title>Paenibacillus sp. nov., isolated from rhizosphere soil of tomato.</title>
        <authorList>
            <person name="Weon H.-Y."/>
            <person name="Lee S.A."/>
        </authorList>
    </citation>
    <scope>NUCLEOTIDE SEQUENCE [LARGE SCALE GENOMIC DNA]</scope>
    <source>
        <strain evidence="1 2">14171R-81</strain>
    </source>
</reference>
<dbReference type="EMBL" id="CP048286">
    <property type="protein sequence ID" value="QHW32856.1"/>
    <property type="molecule type" value="Genomic_DNA"/>
</dbReference>